<dbReference type="STRING" id="1679170.AC625_08245"/>
<comment type="caution">
    <text evidence="2">The sequence shown here is derived from an EMBL/GenBank/DDBJ whole genome shotgun (WGS) entry which is preliminary data.</text>
</comment>
<sequence length="168" mass="20486">MNLSNYPTTVLEDWVTHFYTALRIRHPRQISEEYIARYYRIFIHRKPLPSYFQVNGNYIGITVDNRTTKEMQREMFFHELCHILRHTGVQSMMPHAFRELQEWDAQHFVLYAAIPHHMLQFIDVDDPYVIDQMVHLFKVTDDLCFKRLEQIQNRRMNRIAETTYTYKV</sequence>
<dbReference type="PATRIC" id="fig|1679170.3.peg.1763"/>
<accession>A0A0K9GSC8</accession>
<dbReference type="Pfam" id="PF06114">
    <property type="entry name" value="Peptidase_M78"/>
    <property type="match status" value="1"/>
</dbReference>
<dbReference type="Proteomes" id="UP000037146">
    <property type="component" value="Unassembled WGS sequence"/>
</dbReference>
<gene>
    <name evidence="2" type="ORF">AC625_08245</name>
</gene>
<evidence type="ECO:0000313" key="3">
    <source>
        <dbReference type="Proteomes" id="UP000037146"/>
    </source>
</evidence>
<organism evidence="2 3">
    <name type="scientific">Peribacillus loiseleuriae</name>
    <dbReference type="NCBI Taxonomy" id="1679170"/>
    <lineage>
        <taxon>Bacteria</taxon>
        <taxon>Bacillati</taxon>
        <taxon>Bacillota</taxon>
        <taxon>Bacilli</taxon>
        <taxon>Bacillales</taxon>
        <taxon>Bacillaceae</taxon>
        <taxon>Peribacillus</taxon>
    </lineage>
</organism>
<evidence type="ECO:0000259" key="1">
    <source>
        <dbReference type="Pfam" id="PF06114"/>
    </source>
</evidence>
<evidence type="ECO:0000313" key="2">
    <source>
        <dbReference type="EMBL" id="KMY49535.1"/>
    </source>
</evidence>
<name>A0A0K9GSC8_9BACI</name>
<dbReference type="InterPro" id="IPR010359">
    <property type="entry name" value="IrrE_HExxH"/>
</dbReference>
<dbReference type="AlphaFoldDB" id="A0A0K9GSC8"/>
<feature type="domain" description="IrrE N-terminal-like" evidence="1">
    <location>
        <begin position="61"/>
        <end position="140"/>
    </location>
</feature>
<reference evidence="3" key="1">
    <citation type="submission" date="2015-07" db="EMBL/GenBank/DDBJ databases">
        <title>Genome sequencing project for genomic taxonomy and phylogenomics of Bacillus-like bacteria.</title>
        <authorList>
            <person name="Liu B."/>
            <person name="Wang J."/>
            <person name="Zhu Y."/>
            <person name="Liu G."/>
            <person name="Chen Q."/>
            <person name="Chen Z."/>
            <person name="Lan J."/>
            <person name="Che J."/>
            <person name="Ge C."/>
            <person name="Shi H."/>
            <person name="Pan Z."/>
            <person name="Liu X."/>
        </authorList>
    </citation>
    <scope>NUCLEOTIDE SEQUENCE [LARGE SCALE GENOMIC DNA]</scope>
    <source>
        <strain evidence="3">FJAT-27997</strain>
    </source>
</reference>
<dbReference type="EMBL" id="LFZW01000001">
    <property type="protein sequence ID" value="KMY49535.1"/>
    <property type="molecule type" value="Genomic_DNA"/>
</dbReference>
<dbReference type="RefSeq" id="WP_049680868.1">
    <property type="nucleotide sequence ID" value="NZ_LFZW01000001.1"/>
</dbReference>
<keyword evidence="3" id="KW-1185">Reference proteome</keyword>
<dbReference type="OrthoDB" id="2417909at2"/>
<protein>
    <submittedName>
        <fullName evidence="2">Peptidase</fullName>
    </submittedName>
</protein>
<proteinExistence type="predicted"/>